<name>A0ABS6H5F1_9PROT</name>
<dbReference type="InterPro" id="IPR025528">
    <property type="entry name" value="BrnA_antitoxin"/>
</dbReference>
<keyword evidence="2" id="KW-1185">Reference proteome</keyword>
<proteinExistence type="predicted"/>
<dbReference type="EMBL" id="JAERQM010000001">
    <property type="protein sequence ID" value="MBU8542978.1"/>
    <property type="molecule type" value="Genomic_DNA"/>
</dbReference>
<protein>
    <submittedName>
        <fullName evidence="1">BrnA antitoxin family protein</fullName>
    </submittedName>
</protein>
<reference evidence="1 2" key="1">
    <citation type="submission" date="2021-01" db="EMBL/GenBank/DDBJ databases">
        <title>Roseomonas sp. nov, a bacterium isolated from an oil production mixture in Yumen Oilfield.</title>
        <authorList>
            <person name="Wu D."/>
        </authorList>
    </citation>
    <scope>NUCLEOTIDE SEQUENCE [LARGE SCALE GENOMIC DNA]</scope>
    <source>
        <strain evidence="1 2">ROY-5-3</strain>
    </source>
</reference>
<evidence type="ECO:0000313" key="1">
    <source>
        <dbReference type="EMBL" id="MBU8542978.1"/>
    </source>
</evidence>
<accession>A0ABS6H5F1</accession>
<dbReference type="RefSeq" id="WP_216873265.1">
    <property type="nucleotide sequence ID" value="NZ_JAERQM010000001.1"/>
</dbReference>
<comment type="caution">
    <text evidence="1">The sequence shown here is derived from an EMBL/GenBank/DDBJ whole genome shotgun (WGS) entry which is preliminary data.</text>
</comment>
<organism evidence="1 2">
    <name type="scientific">Falsiroseomonas oleicola</name>
    <dbReference type="NCBI Taxonomy" id="2801474"/>
    <lineage>
        <taxon>Bacteria</taxon>
        <taxon>Pseudomonadati</taxon>
        <taxon>Pseudomonadota</taxon>
        <taxon>Alphaproteobacteria</taxon>
        <taxon>Acetobacterales</taxon>
        <taxon>Roseomonadaceae</taxon>
        <taxon>Falsiroseomonas</taxon>
    </lineage>
</organism>
<sequence>MNEITDKDLLAEAKRLAADATPPDTSDMPEVTDWSAAERGRFWRPVKRQVTLRLDADLLDYFARDGAGYQTRLNAALREWVESRRGR</sequence>
<dbReference type="Pfam" id="PF14384">
    <property type="entry name" value="BrnA_antitoxin"/>
    <property type="match status" value="1"/>
</dbReference>
<gene>
    <name evidence="1" type="ORF">JJQ90_04640</name>
</gene>
<dbReference type="Proteomes" id="UP000689967">
    <property type="component" value="Unassembled WGS sequence"/>
</dbReference>
<evidence type="ECO:0000313" key="2">
    <source>
        <dbReference type="Proteomes" id="UP000689967"/>
    </source>
</evidence>